<protein>
    <submittedName>
        <fullName evidence="1">Uncharacterized protein</fullName>
    </submittedName>
</protein>
<keyword evidence="2" id="KW-1185">Reference proteome</keyword>
<proteinExistence type="predicted"/>
<dbReference type="Proteomes" id="UP001186944">
    <property type="component" value="Unassembled WGS sequence"/>
</dbReference>
<dbReference type="EMBL" id="VSWD01000005">
    <property type="protein sequence ID" value="KAK3102535.1"/>
    <property type="molecule type" value="Genomic_DNA"/>
</dbReference>
<comment type="caution">
    <text evidence="1">The sequence shown here is derived from an EMBL/GenBank/DDBJ whole genome shotgun (WGS) entry which is preliminary data.</text>
</comment>
<organism evidence="1 2">
    <name type="scientific">Pinctada imbricata</name>
    <name type="common">Atlantic pearl-oyster</name>
    <name type="synonym">Pinctada martensii</name>
    <dbReference type="NCBI Taxonomy" id="66713"/>
    <lineage>
        <taxon>Eukaryota</taxon>
        <taxon>Metazoa</taxon>
        <taxon>Spiralia</taxon>
        <taxon>Lophotrochozoa</taxon>
        <taxon>Mollusca</taxon>
        <taxon>Bivalvia</taxon>
        <taxon>Autobranchia</taxon>
        <taxon>Pteriomorphia</taxon>
        <taxon>Pterioida</taxon>
        <taxon>Pterioidea</taxon>
        <taxon>Pteriidae</taxon>
        <taxon>Pinctada</taxon>
    </lineage>
</organism>
<dbReference type="AlphaFoldDB" id="A0AA88YCL7"/>
<sequence>MVPIPVPCTSLSYESHIQDEFEEEEEEEINLVTPDSDVSSVDALSIPEGFDVVNVIRDLKVGNAMTKLQEESNNAVEELLTNHIDAVNSFCSEEFECLQGMMEEQSLNIDDADPQPVHADKISRFYKLCHQHQTSSEFKARKQICTELLAAPRDRDKQQKQAMVKSVGGYCIAKARLKHRKRLTNYCFKLGDSEQQQSNEAKCMLKIIDTLAVNESILQTSTQYPESLIETAFRQYQTRGLTNITDKVFQFFISTCDKCLHLLVDENLNIHGQNLFEKCNASISKDMDLFNVFLTSIQTITQDDFMKDDSVVGLLGEMVMISSCSELLFQELSEKFLLVMVNQYRKDFLMNLSVQKKMAHRKQIQVGSQSKGNVKKAGLKIEF</sequence>
<name>A0AA88YCL7_PINIB</name>
<reference evidence="1" key="1">
    <citation type="submission" date="2019-08" db="EMBL/GenBank/DDBJ databases">
        <title>The improved chromosome-level genome for the pearl oyster Pinctada fucata martensii using PacBio sequencing and Hi-C.</title>
        <authorList>
            <person name="Zheng Z."/>
        </authorList>
    </citation>
    <scope>NUCLEOTIDE SEQUENCE</scope>
    <source>
        <strain evidence="1">ZZ-2019</strain>
        <tissue evidence="1">Adductor muscle</tissue>
    </source>
</reference>
<evidence type="ECO:0000313" key="1">
    <source>
        <dbReference type="EMBL" id="KAK3102535.1"/>
    </source>
</evidence>
<evidence type="ECO:0000313" key="2">
    <source>
        <dbReference type="Proteomes" id="UP001186944"/>
    </source>
</evidence>
<accession>A0AA88YCL7</accession>
<gene>
    <name evidence="1" type="ORF">FSP39_012046</name>
</gene>